<keyword evidence="2" id="KW-0175">Coiled coil</keyword>
<dbReference type="SUPFAM" id="SSF50156">
    <property type="entry name" value="PDZ domain-like"/>
    <property type="match status" value="1"/>
</dbReference>
<feature type="region of interest" description="Disordered" evidence="3">
    <location>
        <begin position="336"/>
        <end position="366"/>
    </location>
</feature>
<dbReference type="Proteomes" id="UP001158576">
    <property type="component" value="Chromosome 1"/>
</dbReference>
<dbReference type="PROSITE" id="PS50106">
    <property type="entry name" value="PDZ"/>
    <property type="match status" value="1"/>
</dbReference>
<accession>A0ABN7SKJ8</accession>
<sequence>MEGLYLKASRLLRNDEIEFGFHIRSQKTKRGYLTMVSSVDQNSPAESAGLEEGDFIIEINGVSAIGLRNKSIVSLVKMFRYHVIFVTFSCDFLNQIDFNKLDDLPVHHVWKAWSPFGAPRNIRIQLTDDFPFEAFRNQLDSNLRFEESSDGINKGDRIILLNGKRIRSKERLRDKIAEEVDFIATEYDKVIDRGSENVFKDLELDIKEDLAIYMEIPKMSLAADKARKEKKQRSEKDATCQINLKEENGISKNIEKNKELDLLRQEISKLKQEKKKMKIDYEYETGFLKGKNEAIMEHSKMIQNKYSSLHSRLEELQTREHKSKLLLSEMNQALEKTTHDAYSLKPTRPPPRSKSPSTSEHSFVTA</sequence>
<dbReference type="InterPro" id="IPR001478">
    <property type="entry name" value="PDZ"/>
</dbReference>
<dbReference type="SMART" id="SM00228">
    <property type="entry name" value="PDZ"/>
    <property type="match status" value="1"/>
</dbReference>
<protein>
    <submittedName>
        <fullName evidence="5">Oidioi.mRNA.OKI2018_I69.chr1.g110.t1.cds</fullName>
    </submittedName>
</protein>
<keyword evidence="1" id="KW-0677">Repeat</keyword>
<evidence type="ECO:0000256" key="2">
    <source>
        <dbReference type="SAM" id="Coils"/>
    </source>
</evidence>
<gene>
    <name evidence="5" type="ORF">OKIOD_LOCUS8875</name>
</gene>
<dbReference type="EMBL" id="OU015566">
    <property type="protein sequence ID" value="CAG5102031.1"/>
    <property type="molecule type" value="Genomic_DNA"/>
</dbReference>
<feature type="coiled-coil region" evidence="2">
    <location>
        <begin position="253"/>
        <end position="280"/>
    </location>
</feature>
<evidence type="ECO:0000313" key="6">
    <source>
        <dbReference type="Proteomes" id="UP001158576"/>
    </source>
</evidence>
<evidence type="ECO:0000256" key="3">
    <source>
        <dbReference type="SAM" id="MobiDB-lite"/>
    </source>
</evidence>
<dbReference type="InterPro" id="IPR051067">
    <property type="entry name" value="NHER"/>
</dbReference>
<dbReference type="InterPro" id="IPR036034">
    <property type="entry name" value="PDZ_sf"/>
</dbReference>
<feature type="domain" description="PDZ" evidence="4">
    <location>
        <begin position="8"/>
        <end position="80"/>
    </location>
</feature>
<evidence type="ECO:0000256" key="1">
    <source>
        <dbReference type="ARBA" id="ARBA00022737"/>
    </source>
</evidence>
<dbReference type="Gene3D" id="2.30.42.10">
    <property type="match status" value="1"/>
</dbReference>
<reference evidence="5 6" key="1">
    <citation type="submission" date="2021-04" db="EMBL/GenBank/DDBJ databases">
        <authorList>
            <person name="Bliznina A."/>
        </authorList>
    </citation>
    <scope>NUCLEOTIDE SEQUENCE [LARGE SCALE GENOMIC DNA]</scope>
</reference>
<dbReference type="PANTHER" id="PTHR14191:SF3">
    <property type="entry name" value="NA(+)_H(+) EXCHANGE REGULATORY COFACTOR-LIKE PROTEIN NRFL-1"/>
    <property type="match status" value="1"/>
</dbReference>
<organism evidence="5 6">
    <name type="scientific">Oikopleura dioica</name>
    <name type="common">Tunicate</name>
    <dbReference type="NCBI Taxonomy" id="34765"/>
    <lineage>
        <taxon>Eukaryota</taxon>
        <taxon>Metazoa</taxon>
        <taxon>Chordata</taxon>
        <taxon>Tunicata</taxon>
        <taxon>Appendicularia</taxon>
        <taxon>Copelata</taxon>
        <taxon>Oikopleuridae</taxon>
        <taxon>Oikopleura</taxon>
    </lineage>
</organism>
<dbReference type="Pfam" id="PF00595">
    <property type="entry name" value="PDZ"/>
    <property type="match status" value="1"/>
</dbReference>
<proteinExistence type="predicted"/>
<keyword evidence="6" id="KW-1185">Reference proteome</keyword>
<evidence type="ECO:0000313" key="5">
    <source>
        <dbReference type="EMBL" id="CAG5102031.1"/>
    </source>
</evidence>
<evidence type="ECO:0000259" key="4">
    <source>
        <dbReference type="PROSITE" id="PS50106"/>
    </source>
</evidence>
<dbReference type="PANTHER" id="PTHR14191">
    <property type="entry name" value="PDZ DOMAIN CONTAINING PROTEIN"/>
    <property type="match status" value="1"/>
</dbReference>
<name>A0ABN7SKJ8_OIKDI</name>